<keyword evidence="4" id="KW-1185">Reference proteome</keyword>
<feature type="compositionally biased region" description="Low complexity" evidence="2">
    <location>
        <begin position="932"/>
        <end position="947"/>
    </location>
</feature>
<feature type="region of interest" description="Disordered" evidence="2">
    <location>
        <begin position="559"/>
        <end position="586"/>
    </location>
</feature>
<feature type="region of interest" description="Disordered" evidence="2">
    <location>
        <begin position="320"/>
        <end position="409"/>
    </location>
</feature>
<name>A0A317XF13_9BASI</name>
<feature type="compositionally biased region" description="Basic and acidic residues" evidence="2">
    <location>
        <begin position="485"/>
        <end position="494"/>
    </location>
</feature>
<feature type="compositionally biased region" description="Low complexity" evidence="2">
    <location>
        <begin position="1122"/>
        <end position="1133"/>
    </location>
</feature>
<feature type="compositionally biased region" description="Polar residues" evidence="2">
    <location>
        <begin position="769"/>
        <end position="789"/>
    </location>
</feature>
<feature type="compositionally biased region" description="Low complexity" evidence="2">
    <location>
        <begin position="1442"/>
        <end position="1455"/>
    </location>
</feature>
<feature type="compositionally biased region" description="Low complexity" evidence="2">
    <location>
        <begin position="1039"/>
        <end position="1056"/>
    </location>
</feature>
<feature type="region of interest" description="Disordered" evidence="2">
    <location>
        <begin position="768"/>
        <end position="793"/>
    </location>
</feature>
<feature type="region of interest" description="Disordered" evidence="2">
    <location>
        <begin position="1026"/>
        <end position="1133"/>
    </location>
</feature>
<feature type="compositionally biased region" description="Low complexity" evidence="2">
    <location>
        <begin position="452"/>
        <end position="467"/>
    </location>
</feature>
<protein>
    <submittedName>
        <fullName evidence="3">Uncharacterized protein</fullName>
    </submittedName>
</protein>
<organism evidence="3 4">
    <name type="scientific">Testicularia cyperi</name>
    <dbReference type="NCBI Taxonomy" id="1882483"/>
    <lineage>
        <taxon>Eukaryota</taxon>
        <taxon>Fungi</taxon>
        <taxon>Dikarya</taxon>
        <taxon>Basidiomycota</taxon>
        <taxon>Ustilaginomycotina</taxon>
        <taxon>Ustilaginomycetes</taxon>
        <taxon>Ustilaginales</taxon>
        <taxon>Anthracoideaceae</taxon>
        <taxon>Testicularia</taxon>
    </lineage>
</organism>
<feature type="region of interest" description="Disordered" evidence="2">
    <location>
        <begin position="1291"/>
        <end position="1340"/>
    </location>
</feature>
<evidence type="ECO:0000313" key="4">
    <source>
        <dbReference type="Proteomes" id="UP000246740"/>
    </source>
</evidence>
<feature type="region of interest" description="Disordered" evidence="2">
    <location>
        <begin position="1241"/>
        <end position="1268"/>
    </location>
</feature>
<feature type="compositionally biased region" description="Low complexity" evidence="2">
    <location>
        <begin position="1241"/>
        <end position="1253"/>
    </location>
</feature>
<feature type="compositionally biased region" description="Low complexity" evidence="2">
    <location>
        <begin position="348"/>
        <end position="391"/>
    </location>
</feature>
<feature type="region of interest" description="Disordered" evidence="2">
    <location>
        <begin position="451"/>
        <end position="518"/>
    </location>
</feature>
<feature type="compositionally biased region" description="Pro residues" evidence="2">
    <location>
        <begin position="222"/>
        <end position="235"/>
    </location>
</feature>
<feature type="compositionally biased region" description="Acidic residues" evidence="2">
    <location>
        <begin position="559"/>
        <end position="573"/>
    </location>
</feature>
<proteinExistence type="predicted"/>
<feature type="region of interest" description="Disordered" evidence="2">
    <location>
        <begin position="1187"/>
        <end position="1223"/>
    </location>
</feature>
<feature type="compositionally biased region" description="Polar residues" evidence="2">
    <location>
        <begin position="1104"/>
        <end position="1114"/>
    </location>
</feature>
<feature type="region of interest" description="Disordered" evidence="2">
    <location>
        <begin position="625"/>
        <end position="650"/>
    </location>
</feature>
<feature type="compositionally biased region" description="Polar residues" evidence="2">
    <location>
        <begin position="1318"/>
        <end position="1338"/>
    </location>
</feature>
<feature type="compositionally biased region" description="Low complexity" evidence="2">
    <location>
        <begin position="500"/>
        <end position="511"/>
    </location>
</feature>
<keyword evidence="1" id="KW-0175">Coiled coil</keyword>
<reference evidence="3 4" key="1">
    <citation type="journal article" date="2018" name="Mol. Biol. Evol.">
        <title>Broad Genomic Sampling Reveals a Smut Pathogenic Ancestry of the Fungal Clade Ustilaginomycotina.</title>
        <authorList>
            <person name="Kijpornyongpan T."/>
            <person name="Mondo S.J."/>
            <person name="Barry K."/>
            <person name="Sandor L."/>
            <person name="Lee J."/>
            <person name="Lipzen A."/>
            <person name="Pangilinan J."/>
            <person name="LaButti K."/>
            <person name="Hainaut M."/>
            <person name="Henrissat B."/>
            <person name="Grigoriev I.V."/>
            <person name="Spatafora J.W."/>
            <person name="Aime M.C."/>
        </authorList>
    </citation>
    <scope>NUCLEOTIDE SEQUENCE [LARGE SCALE GENOMIC DNA]</scope>
    <source>
        <strain evidence="3 4">MCA 3645</strain>
    </source>
</reference>
<evidence type="ECO:0000256" key="1">
    <source>
        <dbReference type="SAM" id="Coils"/>
    </source>
</evidence>
<feature type="compositionally biased region" description="Polar residues" evidence="2">
    <location>
        <begin position="23"/>
        <end position="34"/>
    </location>
</feature>
<feature type="region of interest" description="Disordered" evidence="2">
    <location>
        <begin position="1555"/>
        <end position="1637"/>
    </location>
</feature>
<feature type="compositionally biased region" description="Acidic residues" evidence="2">
    <location>
        <begin position="400"/>
        <end position="409"/>
    </location>
</feature>
<dbReference type="InParanoid" id="A0A317XF13"/>
<feature type="compositionally biased region" description="Low complexity" evidence="2">
    <location>
        <begin position="131"/>
        <end position="158"/>
    </location>
</feature>
<feature type="compositionally biased region" description="Low complexity" evidence="2">
    <location>
        <begin position="1"/>
        <end position="15"/>
    </location>
</feature>
<feature type="compositionally biased region" description="Low complexity" evidence="2">
    <location>
        <begin position="1579"/>
        <end position="1594"/>
    </location>
</feature>
<sequence>MKSLSQSSSKSPTSQQHHRVSPNMDQPTHQTGTTIRDRILAMRSAKQQQLESTLLGVNPQPHQLDPHRLTWIGVSDDEPASMASRSPTPHSGLPSRQYVSHHSEDEDDADSTVLGHGVNELPLPPTSHGHAASLRPSRPSSASEQTQSSQASTSCDSLSLDDDSDGRSLLTNATTDDSSNPSSRRGSRCKDSVRLPQQASKPQRPDTAGSVRSVSSTKSRPLCPPPSIPLPPKPAGAPASPVPHSATWRRTSNGSVITVASSRSLSVRRNSSRLGRRESYLCTYTPTGMGLNETNVAGDASASSSADELELQSIRHISSHFPSPVAANGTSHRRASKASSRSHRSDRSSAGLRILSPISSTSSASTSRRQPKSFARTLSSSSSPRVSVAPSEPIVPQCDSEPDEGDMSDSALEDVLDITEHQGILSVARKASSSHLSRATVGQVGLGVLAQASRTSSSRPRPSSASSEGPKPAAESSQVQVIAQERPDNSHEDVPALTPSNSNSADLSTSSPRPVSGESYLAPSINSAVDINAILDAYRASNGTLASHFTAPVLRIQDPEGEDVSDSELDLSSDDAPRKRTKQNRRKALGFDEQRATVRPTGSAPRSFRPGQIFSYVPLIPPRSDSVGSAVRNKDASTTKAATPPTTRMPLGDPYAYYEFSPSLPPFVPSGLSPRDLTGTGTWSSIVARASERMNNPRQPSMASLASLATVSSTSGPVSMRAIRAAAKAKQAEAEAARREREELSTHVAALSYRPFAIHDHALSLLAGRTSSPDPSQQSCLTRTSSGSRSVHGGLDYAGSDTGELGTRWPIAVGSDDGDSHYNHIRALSSGSGSFYGLNGASLSRQGSEQSKTFVEFSMQTSPTIVQHPLPEVAVEAQAMPACTLPEVGHGPSLLDATPDRLTRRKSSTSLLSVHGVDLDKPGAWPTKLRAPRLSSPRSLRQLRTSPQSTEKCLTKSKHNHDDTMEAHDHDAEVSESDEESDLDVEADLEALAERSGVLDEVRGAKRKLHDSGKPAMQAATAQRRIASIPMRYHHTSPSQVTRRVSRASSSAGWTSSEEEDDESASSRHRATTTPSHQQSRPSLLNNHLRSTPVGSTPPIRRSYSMSMTATTSPGPGAAIKASRSSQLLARSQSPDLSILTNESEDEEVLLTADIDLDHAVLAKGSLIDDQFDLMVGRSLSTRFTPAATAATSKVTINQQDQPQHVQRRSSVGSSSDFHSASSNEDVMELLRQADELLSSTGHSIGHSSSHEGTVSDSGGTSGHDPQRPNQILAEIVKQRLALRMRGLLSDNGSDTLASAKKTHDDPASLDEDCLGNAEQSSKTATDASHSPALQDTPDTMAGSEIWTSFHADRASTASTATTWSDRSSKSPVEMMQHKLLHTKAADDTAVSDTSSATDLANRASKLSLAVAAVEQVSGDRIGRDGHQPEISEAEEAATAACSSTVSRSGSAGSAPRKASGLPVSSRIAAPLLSKAAGPANRNGHTGEGKPVRRISDQTEVIRSNKTVRAPMLRRHQSLANLQAPTSAPSQIPALPKTAATCGATPSKMPLRWSGNVASPAGPSSLPRAHTPPSKLPGLRATASTTSLRTRASTMPLRAHAACEASPTSSIPMRKSIVRTPATPRPSGLPVAASRSN</sequence>
<feature type="region of interest" description="Disordered" evidence="2">
    <location>
        <begin position="1442"/>
        <end position="1493"/>
    </location>
</feature>
<feature type="region of interest" description="Disordered" evidence="2">
    <location>
        <begin position="78"/>
        <end position="247"/>
    </location>
</feature>
<feature type="coiled-coil region" evidence="1">
    <location>
        <begin position="720"/>
        <end position="747"/>
    </location>
</feature>
<dbReference type="Proteomes" id="UP000246740">
    <property type="component" value="Unassembled WGS sequence"/>
</dbReference>
<feature type="compositionally biased region" description="Basic and acidic residues" evidence="2">
    <location>
        <begin position="960"/>
        <end position="973"/>
    </location>
</feature>
<feature type="region of interest" description="Disordered" evidence="2">
    <location>
        <begin position="1"/>
        <end position="66"/>
    </location>
</feature>
<feature type="compositionally biased region" description="Basic residues" evidence="2">
    <location>
        <begin position="331"/>
        <end position="344"/>
    </location>
</feature>
<accession>A0A317XF13</accession>
<dbReference type="EMBL" id="KZ819227">
    <property type="protein sequence ID" value="PWY97013.1"/>
    <property type="molecule type" value="Genomic_DNA"/>
</dbReference>
<evidence type="ECO:0000313" key="3">
    <source>
        <dbReference type="EMBL" id="PWY97013.1"/>
    </source>
</evidence>
<gene>
    <name evidence="3" type="ORF">BCV70DRAFT_219808</name>
</gene>
<feature type="compositionally biased region" description="Polar residues" evidence="2">
    <location>
        <begin position="171"/>
        <end position="184"/>
    </location>
</feature>
<dbReference type="OrthoDB" id="3364128at2759"/>
<feature type="compositionally biased region" description="Acidic residues" evidence="2">
    <location>
        <begin position="974"/>
        <end position="983"/>
    </location>
</feature>
<feature type="compositionally biased region" description="Polar residues" evidence="2">
    <location>
        <begin position="1072"/>
        <end position="1095"/>
    </location>
</feature>
<evidence type="ECO:0000256" key="2">
    <source>
        <dbReference type="SAM" id="MobiDB-lite"/>
    </source>
</evidence>
<feature type="region of interest" description="Disordered" evidence="2">
    <location>
        <begin position="923"/>
        <end position="983"/>
    </location>
</feature>